<evidence type="ECO:0000256" key="2">
    <source>
        <dbReference type="SAM" id="Phobius"/>
    </source>
</evidence>
<evidence type="ECO:0000313" key="4">
    <source>
        <dbReference type="Proteomes" id="UP000824321"/>
    </source>
</evidence>
<dbReference type="PANTHER" id="PTHR37422:SF13">
    <property type="entry name" value="LIPOPOLYSACCHARIDE BIOSYNTHESIS PROTEIN PA4999-RELATED"/>
    <property type="match status" value="1"/>
</dbReference>
<accession>A0ABX9A3U2</accession>
<feature type="transmembrane region" description="Helical" evidence="2">
    <location>
        <begin position="351"/>
        <end position="372"/>
    </location>
</feature>
<feature type="transmembrane region" description="Helical" evidence="2">
    <location>
        <begin position="32"/>
        <end position="49"/>
    </location>
</feature>
<organism evidence="3 4">
    <name type="scientific">Qipengyuania gelatinilytica</name>
    <dbReference type="NCBI Taxonomy" id="2867231"/>
    <lineage>
        <taxon>Bacteria</taxon>
        <taxon>Pseudomonadati</taxon>
        <taxon>Pseudomonadota</taxon>
        <taxon>Alphaproteobacteria</taxon>
        <taxon>Sphingomonadales</taxon>
        <taxon>Erythrobacteraceae</taxon>
        <taxon>Qipengyuania</taxon>
    </lineage>
</organism>
<keyword evidence="2" id="KW-0812">Transmembrane</keyword>
<gene>
    <name evidence="3" type="ORF">K3136_03095</name>
</gene>
<evidence type="ECO:0000256" key="1">
    <source>
        <dbReference type="SAM" id="MobiDB-lite"/>
    </source>
</evidence>
<feature type="region of interest" description="Disordered" evidence="1">
    <location>
        <begin position="427"/>
        <end position="456"/>
    </location>
</feature>
<feature type="transmembrane region" description="Helical" evidence="2">
    <location>
        <begin position="252"/>
        <end position="272"/>
    </location>
</feature>
<keyword evidence="4" id="KW-1185">Reference proteome</keyword>
<feature type="transmembrane region" description="Helical" evidence="2">
    <location>
        <begin position="379"/>
        <end position="400"/>
    </location>
</feature>
<keyword evidence="2" id="KW-0472">Membrane</keyword>
<sequence length="456" mass="49108">MASSTADQHFLPPGGAVRRAEPRTYASRWERIAYFCLLGGMFTLTWNIVRLGDVNLSLSDGLFLFVIMFLVARGHLNVQPFGAATPLWHIGLLLMLGGLLISSIVNGVATRWISVAAQYSFAFLAIPMTLASWRRQVLDRCIVAFALGVVLSQAIAFGANIFFTYHDTWMVMGRDFITATGRVGALSGNPNTNGAVATFCLLSLIYIFHRGLLPRWLIFQCAALAGWGLITSASFTSFVLACIALPLASLILWPRGTLVAILVILFAVAVGVTSEVPLPAVFEQRVAEALAQGNLDQAGTFSGRWEMALEAWRLSGDTALIGFGADGYRAVSSHQAPVHVLPLLLMTEGGLLSLLGLIVLLIMLWVLGFSILRSMRADAALVLGLLVVFTGFTVSVPHMYARMWIVPVLLGLVHALKWREQLPVPSWGDPKPPGAASMGAEASGKEAFAAGGAREQ</sequence>
<feature type="transmembrane region" description="Helical" evidence="2">
    <location>
        <begin position="217"/>
        <end position="245"/>
    </location>
</feature>
<dbReference type="PANTHER" id="PTHR37422">
    <property type="entry name" value="TEICHURONIC ACID BIOSYNTHESIS PROTEIN TUAE"/>
    <property type="match status" value="1"/>
</dbReference>
<feature type="transmembrane region" description="Helical" evidence="2">
    <location>
        <begin position="86"/>
        <end position="105"/>
    </location>
</feature>
<protein>
    <recommendedName>
        <fullName evidence="5">O-antigen ligase domain-containing protein</fullName>
    </recommendedName>
</protein>
<feature type="transmembrane region" description="Helical" evidence="2">
    <location>
        <begin position="55"/>
        <end position="74"/>
    </location>
</feature>
<proteinExistence type="predicted"/>
<dbReference type="Proteomes" id="UP000824321">
    <property type="component" value="Chromosome"/>
</dbReference>
<name>A0ABX9A3U2_9SPHN</name>
<feature type="transmembrane region" description="Helical" evidence="2">
    <location>
        <begin position="111"/>
        <end position="130"/>
    </location>
</feature>
<evidence type="ECO:0008006" key="5">
    <source>
        <dbReference type="Google" id="ProtNLM"/>
    </source>
</evidence>
<dbReference type="InterPro" id="IPR051533">
    <property type="entry name" value="WaaL-like"/>
</dbReference>
<dbReference type="EMBL" id="CP081294">
    <property type="protein sequence ID" value="QZD95727.1"/>
    <property type="molecule type" value="Genomic_DNA"/>
</dbReference>
<feature type="transmembrane region" description="Helical" evidence="2">
    <location>
        <begin position="142"/>
        <end position="163"/>
    </location>
</feature>
<keyword evidence="2" id="KW-1133">Transmembrane helix</keyword>
<reference evidence="3 4" key="1">
    <citation type="submission" date="2021-08" db="EMBL/GenBank/DDBJ databases">
        <title>Comparative Genomics Analysis of the Genus Qipengyuania Reveals Extensive Genetic Diversity and Metabolic Versatility, Including the Description of Fifteen Novel Species.</title>
        <authorList>
            <person name="Liu Y."/>
        </authorList>
    </citation>
    <scope>NUCLEOTIDE SEQUENCE [LARGE SCALE GENOMIC DNA]</scope>
    <source>
        <strain evidence="3 4">1NDH1</strain>
    </source>
</reference>
<dbReference type="RefSeq" id="WP_221431456.1">
    <property type="nucleotide sequence ID" value="NZ_CP081294.1"/>
</dbReference>
<evidence type="ECO:0000313" key="3">
    <source>
        <dbReference type="EMBL" id="QZD95727.1"/>
    </source>
</evidence>